<proteinExistence type="predicted"/>
<dbReference type="Proteomes" id="UP001157440">
    <property type="component" value="Unassembled WGS sequence"/>
</dbReference>
<evidence type="ECO:0000313" key="2">
    <source>
        <dbReference type="Proteomes" id="UP001157440"/>
    </source>
</evidence>
<protein>
    <submittedName>
        <fullName evidence="1">Uncharacterized protein</fullName>
    </submittedName>
</protein>
<gene>
    <name evidence="1" type="ORF">GCM10007890_36840</name>
</gene>
<evidence type="ECO:0000313" key="1">
    <source>
        <dbReference type="EMBL" id="GLS71671.1"/>
    </source>
</evidence>
<dbReference type="RefSeq" id="WP_238198808.1">
    <property type="nucleotide sequence ID" value="NZ_BPQZ01000027.1"/>
</dbReference>
<comment type="caution">
    <text evidence="1">The sequence shown here is derived from an EMBL/GenBank/DDBJ whole genome shotgun (WGS) entry which is preliminary data.</text>
</comment>
<accession>A0AA37TLB1</accession>
<dbReference type="EMBL" id="BSPL01000018">
    <property type="protein sequence ID" value="GLS71671.1"/>
    <property type="molecule type" value="Genomic_DNA"/>
</dbReference>
<reference evidence="2" key="1">
    <citation type="journal article" date="2019" name="Int. J. Syst. Evol. Microbiol.">
        <title>The Global Catalogue of Microorganisms (GCM) 10K type strain sequencing project: providing services to taxonomists for standard genome sequencing and annotation.</title>
        <authorList>
            <consortium name="The Broad Institute Genomics Platform"/>
            <consortium name="The Broad Institute Genome Sequencing Center for Infectious Disease"/>
            <person name="Wu L."/>
            <person name="Ma J."/>
        </authorList>
    </citation>
    <scope>NUCLEOTIDE SEQUENCE [LARGE SCALE GENOMIC DNA]</scope>
    <source>
        <strain evidence="2">NBRC 103632</strain>
    </source>
</reference>
<name>A0AA37TLB1_9HYPH</name>
<organism evidence="1 2">
    <name type="scientific">Methylobacterium tardum</name>
    <dbReference type="NCBI Taxonomy" id="374432"/>
    <lineage>
        <taxon>Bacteria</taxon>
        <taxon>Pseudomonadati</taxon>
        <taxon>Pseudomonadota</taxon>
        <taxon>Alphaproteobacteria</taxon>
        <taxon>Hyphomicrobiales</taxon>
        <taxon>Methylobacteriaceae</taxon>
        <taxon>Methylobacterium</taxon>
    </lineage>
</organism>
<dbReference type="AlphaFoldDB" id="A0AA37TLB1"/>
<sequence length="94" mass="9833">MTTKAGLPTGRPTLADLRKAGTITSLEIVAAIDAYSRDPAAKRYRFASGHSLDIAAAVEGSADLAELMARPGPRDKVFRTAVTTIIMAAHPTAP</sequence>
<keyword evidence="2" id="KW-1185">Reference proteome</keyword>